<dbReference type="GeneID" id="64766737"/>
<gene>
    <name evidence="1" type="primary">28</name>
    <name evidence="1" type="ORF">SEA_STORMAGEDDON_28</name>
</gene>
<sequence length="179" mass="19883">MPMAPLTELPENPSIEDYKRFEGTLYVKNNSVHAVTCNVEGQPRFLLQPYGHDGDCQILPRHALDVAGFQKIIYKGQVTVSPDLAEYAIRGAMRQDEERDRQIAEIESLTEENSSKKDLVQSNCLVCKELVFQRQGDVAGLVPPLCTAHEDRASHYLGTPVQNDDGTIGATFALLPNRS</sequence>
<name>A0A649VRL4_9CAUD</name>
<protein>
    <submittedName>
        <fullName evidence="1">Uncharacterized protein</fullName>
    </submittedName>
</protein>
<organism evidence="1 2">
    <name type="scientific">Gordonia phage Stormageddon</name>
    <dbReference type="NCBI Taxonomy" id="2656541"/>
    <lineage>
        <taxon>Viruses</taxon>
        <taxon>Duplodnaviria</taxon>
        <taxon>Heunggongvirae</taxon>
        <taxon>Uroviricota</taxon>
        <taxon>Caudoviricetes</taxon>
        <taxon>Stormageddonvirus</taxon>
        <taxon>Stormageddonvirus Stormageddon</taxon>
    </lineage>
</organism>
<reference evidence="1 2" key="1">
    <citation type="submission" date="2019-10" db="EMBL/GenBank/DDBJ databases">
        <authorList>
            <person name="Garlena R.A."/>
            <person name="Russell D.A."/>
            <person name="Pope W.H."/>
            <person name="Jacobs-Sera D."/>
            <person name="Hatfull G.F."/>
        </authorList>
    </citation>
    <scope>NUCLEOTIDE SEQUENCE [LARGE SCALE GENOMIC DNA]</scope>
</reference>
<evidence type="ECO:0000313" key="1">
    <source>
        <dbReference type="EMBL" id="QGJ94891.1"/>
    </source>
</evidence>
<keyword evidence="2" id="KW-1185">Reference proteome</keyword>
<dbReference type="RefSeq" id="YP_010059504.1">
    <property type="nucleotide sequence ID" value="NC_054726.1"/>
</dbReference>
<dbReference type="EMBL" id="MN586040">
    <property type="protein sequence ID" value="QGJ94891.1"/>
    <property type="molecule type" value="Genomic_DNA"/>
</dbReference>
<dbReference type="Proteomes" id="UP000423065">
    <property type="component" value="Segment"/>
</dbReference>
<evidence type="ECO:0000313" key="2">
    <source>
        <dbReference type="Proteomes" id="UP000423065"/>
    </source>
</evidence>
<accession>A0A649VRL4</accession>
<dbReference type="KEGG" id="vg:64766737"/>
<proteinExistence type="predicted"/>